<feature type="domain" description="HTH lacI-type" evidence="4">
    <location>
        <begin position="2"/>
        <end position="58"/>
    </location>
</feature>
<evidence type="ECO:0000313" key="6">
    <source>
        <dbReference type="Proteomes" id="UP000501830"/>
    </source>
</evidence>
<dbReference type="PANTHER" id="PTHR30146:SF149">
    <property type="entry name" value="HTH-TYPE TRANSCRIPTIONAL REGULATOR EBGR"/>
    <property type="match status" value="1"/>
</dbReference>
<keyword evidence="2 5" id="KW-0238">DNA-binding</keyword>
<dbReference type="GeneID" id="94552835"/>
<dbReference type="SUPFAM" id="SSF47413">
    <property type="entry name" value="lambda repressor-like DNA-binding domains"/>
    <property type="match status" value="1"/>
</dbReference>
<evidence type="ECO:0000259" key="4">
    <source>
        <dbReference type="PROSITE" id="PS50932"/>
    </source>
</evidence>
<dbReference type="Pfam" id="PF13377">
    <property type="entry name" value="Peripla_BP_3"/>
    <property type="match status" value="1"/>
</dbReference>
<dbReference type="CDD" id="cd01392">
    <property type="entry name" value="HTH_LacI"/>
    <property type="match status" value="1"/>
</dbReference>
<dbReference type="Pfam" id="PF00356">
    <property type="entry name" value="LacI"/>
    <property type="match status" value="1"/>
</dbReference>
<evidence type="ECO:0000256" key="1">
    <source>
        <dbReference type="ARBA" id="ARBA00023015"/>
    </source>
</evidence>
<dbReference type="InterPro" id="IPR046335">
    <property type="entry name" value="LacI/GalR-like_sensor"/>
</dbReference>
<accession>A0A6G7WHE8</accession>
<dbReference type="PROSITE" id="PS50932">
    <property type="entry name" value="HTH_LACI_2"/>
    <property type="match status" value="1"/>
</dbReference>
<dbReference type="Gene3D" id="1.10.260.40">
    <property type="entry name" value="lambda repressor-like DNA-binding domains"/>
    <property type="match status" value="1"/>
</dbReference>
<dbReference type="CDD" id="cd01544">
    <property type="entry name" value="PBP1_GalR"/>
    <property type="match status" value="1"/>
</dbReference>
<dbReference type="SUPFAM" id="SSF53822">
    <property type="entry name" value="Periplasmic binding protein-like I"/>
    <property type="match status" value="1"/>
</dbReference>
<dbReference type="GO" id="GO:0003700">
    <property type="term" value="F:DNA-binding transcription factor activity"/>
    <property type="evidence" value="ECO:0007669"/>
    <property type="project" value="TreeGrafter"/>
</dbReference>
<dbReference type="KEGG" id="jpo:G7058_06045"/>
<reference evidence="5 6" key="1">
    <citation type="journal article" date="2017" name="Int. J. Syst. Evol. Microbiol.">
        <title>Jeotgalibaca porci sp. nov. and Jeotgalibaca arthritidis sp. nov., isolated from pigs, and emended description of the genus Jeotgalibaca.</title>
        <authorList>
            <person name="Zamora L."/>
            <person name="Perez-Sancho M."/>
            <person name="Dominguez L."/>
            <person name="Fernandez-Garayzabal J.F."/>
            <person name="Vela A.I."/>
        </authorList>
    </citation>
    <scope>NUCLEOTIDE SEQUENCE [LARGE SCALE GENOMIC DNA]</scope>
    <source>
        <strain evidence="5 6">CCUG 69148</strain>
    </source>
</reference>
<evidence type="ECO:0000256" key="3">
    <source>
        <dbReference type="ARBA" id="ARBA00023163"/>
    </source>
</evidence>
<dbReference type="PANTHER" id="PTHR30146">
    <property type="entry name" value="LACI-RELATED TRANSCRIPTIONAL REPRESSOR"/>
    <property type="match status" value="1"/>
</dbReference>
<keyword evidence="3" id="KW-0804">Transcription</keyword>
<dbReference type="GO" id="GO:0000976">
    <property type="term" value="F:transcription cis-regulatory region binding"/>
    <property type="evidence" value="ECO:0007669"/>
    <property type="project" value="TreeGrafter"/>
</dbReference>
<dbReference type="EMBL" id="CP049889">
    <property type="protein sequence ID" value="QIK51651.1"/>
    <property type="molecule type" value="Genomic_DNA"/>
</dbReference>
<dbReference type="InterPro" id="IPR000843">
    <property type="entry name" value="HTH_LacI"/>
</dbReference>
<evidence type="ECO:0000256" key="2">
    <source>
        <dbReference type="ARBA" id="ARBA00023125"/>
    </source>
</evidence>
<protein>
    <submittedName>
        <fullName evidence="5">LacI family DNA-binding transcriptional regulator</fullName>
    </submittedName>
</protein>
<dbReference type="AlphaFoldDB" id="A0A6G7WHE8"/>
<dbReference type="Proteomes" id="UP000501830">
    <property type="component" value="Chromosome"/>
</dbReference>
<dbReference type="InterPro" id="IPR028082">
    <property type="entry name" value="Peripla_BP_I"/>
</dbReference>
<dbReference type="InterPro" id="IPR010982">
    <property type="entry name" value="Lambda_DNA-bd_dom_sf"/>
</dbReference>
<proteinExistence type="predicted"/>
<dbReference type="RefSeq" id="WP_166062710.1">
    <property type="nucleotide sequence ID" value="NZ_CP049889.1"/>
</dbReference>
<organism evidence="5 6">
    <name type="scientific">Jeotgalibaca porci</name>
    <dbReference type="NCBI Taxonomy" id="1868793"/>
    <lineage>
        <taxon>Bacteria</taxon>
        <taxon>Bacillati</taxon>
        <taxon>Bacillota</taxon>
        <taxon>Bacilli</taxon>
        <taxon>Lactobacillales</taxon>
        <taxon>Carnobacteriaceae</taxon>
        <taxon>Jeotgalibaca</taxon>
    </lineage>
</organism>
<gene>
    <name evidence="5" type="ORF">G7058_06045</name>
</gene>
<keyword evidence="6" id="KW-1185">Reference proteome</keyword>
<name>A0A6G7WHE8_9LACT</name>
<sequence length="333" mass="37927">MATLKDIADKSGYSIATVSRVLSNDQSLSVTDQTRKKIYEIAAQLNYRRKIVRPEVKNIVFLYWLTDVEELEDIYFKTMRKNIERIANDYHVNLSVLKVKEGIESVPQNTEGFIAVGSFLKAELEYLHTITPNGVFLDATPDPEYDSVRPDLVGTTKNAIKYLRELGHEKIGFIGGTYFNPDTKENEPDIREVTFREEMQKNGLMDSDFILTRRRFSIDTGFHLMKQIIETRKKDMPTAFFVAADPIAIGVLQALNQYNISVPERVSVVSINNISVTKYVSPPLTTFAVDIPELSRLAVELLIERVLRNRHATKTIYLGTELVERASAFPLNE</sequence>
<dbReference type="Gene3D" id="3.40.50.2300">
    <property type="match status" value="2"/>
</dbReference>
<dbReference type="SMART" id="SM00354">
    <property type="entry name" value="HTH_LACI"/>
    <property type="match status" value="1"/>
</dbReference>
<evidence type="ECO:0000313" key="5">
    <source>
        <dbReference type="EMBL" id="QIK51651.1"/>
    </source>
</evidence>
<keyword evidence="1" id="KW-0805">Transcription regulation</keyword>